<gene>
    <name evidence="13" type="ORF">LI90_2168</name>
</gene>
<protein>
    <recommendedName>
        <fullName evidence="9">2-deoxy-scyllo-inosamine dehydrogenase</fullName>
        <ecNumber evidence="8">1.1.1.329</ecNumber>
    </recommendedName>
</protein>
<dbReference type="InterPro" id="IPR011032">
    <property type="entry name" value="GroES-like_sf"/>
</dbReference>
<comment type="catalytic activity">
    <reaction evidence="11">
        <text>2-deoxy-scyllo-inosamine + NADP(+) = 3-amino-2,3-dideoxy-scyllo-inosose + NADPH + H(+)</text>
        <dbReference type="Rhea" id="RHEA:33879"/>
        <dbReference type="ChEBI" id="CHEBI:15378"/>
        <dbReference type="ChEBI" id="CHEBI:57783"/>
        <dbReference type="ChEBI" id="CHEBI:58349"/>
        <dbReference type="ChEBI" id="CHEBI:65002"/>
        <dbReference type="ChEBI" id="CHEBI:65003"/>
        <dbReference type="EC" id="1.1.1.329"/>
    </reaction>
</comment>
<keyword evidence="14" id="KW-1185">Reference proteome</keyword>
<reference evidence="14" key="1">
    <citation type="submission" date="2015-04" db="EMBL/GenBank/DDBJ databases">
        <title>Physiological reanalysis, assessment of diazotrophy, and genome sequences of multiple isolates of Streptomyces thermoautotrophicus.</title>
        <authorList>
            <person name="MacKellar D.C."/>
            <person name="Lieber L."/>
            <person name="Norman J."/>
            <person name="Bolger A."/>
            <person name="Tobin C."/>
            <person name="Murray J.W."/>
            <person name="Chang R."/>
            <person name="Ford T."/>
            <person name="Nguyen P.Q."/>
            <person name="Woodward J."/>
            <person name="Permingeat H."/>
            <person name="Joshi N.S."/>
            <person name="Silver P.A."/>
            <person name="Usadel B."/>
            <person name="Rutherford A.W."/>
            <person name="Friesen M."/>
            <person name="Prell J."/>
        </authorList>
    </citation>
    <scope>NUCLEOTIDE SEQUENCE [LARGE SCALE GENOMIC DNA]</scope>
    <source>
        <strain evidence="14">H1</strain>
    </source>
</reference>
<dbReference type="PATRIC" id="fig|1469144.10.peg.2349"/>
<evidence type="ECO:0000256" key="7">
    <source>
        <dbReference type="ARBA" id="ARBA00038004"/>
    </source>
</evidence>
<evidence type="ECO:0000256" key="3">
    <source>
        <dbReference type="ARBA" id="ARBA00022833"/>
    </source>
</evidence>
<dbReference type="EMBL" id="LAXD01000001">
    <property type="protein sequence ID" value="KWX01140.1"/>
    <property type="molecule type" value="Genomic_DNA"/>
</dbReference>
<evidence type="ECO:0000256" key="2">
    <source>
        <dbReference type="ARBA" id="ARBA00022723"/>
    </source>
</evidence>
<dbReference type="SUPFAM" id="SSF51735">
    <property type="entry name" value="NAD(P)-binding Rossmann-fold domains"/>
    <property type="match status" value="1"/>
</dbReference>
<dbReference type="SMART" id="SM00829">
    <property type="entry name" value="PKS_ER"/>
    <property type="match status" value="1"/>
</dbReference>
<dbReference type="InterPro" id="IPR013154">
    <property type="entry name" value="ADH-like_N"/>
</dbReference>
<dbReference type="AlphaFoldDB" id="A0A132MTU8"/>
<dbReference type="Proteomes" id="UP000070188">
    <property type="component" value="Unassembled WGS sequence"/>
</dbReference>
<dbReference type="InterPro" id="IPR020843">
    <property type="entry name" value="ER"/>
</dbReference>
<comment type="pathway">
    <text evidence="6">Metabolic intermediate biosynthesis; 2-deoxystreptamine biosynthesis; 2-deoxystreptamine from D-glucose 6-phosphate: step 3/4.</text>
</comment>
<evidence type="ECO:0000256" key="4">
    <source>
        <dbReference type="ARBA" id="ARBA00023002"/>
    </source>
</evidence>
<accession>A0A132MTU8</accession>
<keyword evidence="3" id="KW-0862">Zinc</keyword>
<evidence type="ECO:0000256" key="5">
    <source>
        <dbReference type="ARBA" id="ARBA00037678"/>
    </source>
</evidence>
<evidence type="ECO:0000256" key="8">
    <source>
        <dbReference type="ARBA" id="ARBA00039102"/>
    </source>
</evidence>
<name>A0A132MTU8_9ACTN</name>
<evidence type="ECO:0000313" key="13">
    <source>
        <dbReference type="EMBL" id="KWX01140.1"/>
    </source>
</evidence>
<dbReference type="RefSeq" id="WP_244884192.1">
    <property type="nucleotide sequence ID" value="NZ_LAXD01000001.1"/>
</dbReference>
<dbReference type="Gene3D" id="3.90.180.10">
    <property type="entry name" value="Medium-chain alcohol dehydrogenases, catalytic domain"/>
    <property type="match status" value="1"/>
</dbReference>
<keyword evidence="2" id="KW-0479">Metal-binding</keyword>
<dbReference type="Pfam" id="PF08240">
    <property type="entry name" value="ADH_N"/>
    <property type="match status" value="1"/>
</dbReference>
<dbReference type="InterPro" id="IPR013149">
    <property type="entry name" value="ADH-like_C"/>
</dbReference>
<comment type="cofactor">
    <cofactor evidence="1">
        <name>Zn(2+)</name>
        <dbReference type="ChEBI" id="CHEBI:29105"/>
    </cofactor>
</comment>
<organism evidence="13 14">
    <name type="scientific">Carbonactinospora thermoautotrophica</name>
    <dbReference type="NCBI Taxonomy" id="1469144"/>
    <lineage>
        <taxon>Bacteria</taxon>
        <taxon>Bacillati</taxon>
        <taxon>Actinomycetota</taxon>
        <taxon>Actinomycetes</taxon>
        <taxon>Kitasatosporales</taxon>
        <taxon>Carbonactinosporaceae</taxon>
        <taxon>Carbonactinospora</taxon>
    </lineage>
</organism>
<evidence type="ECO:0000256" key="1">
    <source>
        <dbReference type="ARBA" id="ARBA00001947"/>
    </source>
</evidence>
<evidence type="ECO:0000256" key="10">
    <source>
        <dbReference type="ARBA" id="ARBA00048685"/>
    </source>
</evidence>
<dbReference type="Gene3D" id="3.40.50.720">
    <property type="entry name" value="NAD(P)-binding Rossmann-like Domain"/>
    <property type="match status" value="1"/>
</dbReference>
<comment type="caution">
    <text evidence="13">The sequence shown here is derived from an EMBL/GenBank/DDBJ whole genome shotgun (WGS) entry which is preliminary data.</text>
</comment>
<dbReference type="GO" id="GO:0046872">
    <property type="term" value="F:metal ion binding"/>
    <property type="evidence" value="ECO:0007669"/>
    <property type="project" value="UniProtKB-KW"/>
</dbReference>
<comment type="similarity">
    <text evidence="7">Belongs to the zinc-containing alcohol dehydrogenase family. DOIA dehydrogenase subfamily.</text>
</comment>
<evidence type="ECO:0000256" key="11">
    <source>
        <dbReference type="ARBA" id="ARBA00049085"/>
    </source>
</evidence>
<comment type="function">
    <text evidence="5">Catalyzes the oxidation of 2-deoxy-scyllo-inosamine (DOIA) with NAD(+) or NADP(+), forming 3-amino-2,3-dideoxy-scyllo-inosose (amino-DOI).</text>
</comment>
<evidence type="ECO:0000259" key="12">
    <source>
        <dbReference type="SMART" id="SM00829"/>
    </source>
</evidence>
<dbReference type="PANTHER" id="PTHR43401:SF2">
    <property type="entry name" value="L-THREONINE 3-DEHYDROGENASE"/>
    <property type="match status" value="1"/>
</dbReference>
<evidence type="ECO:0000313" key="14">
    <source>
        <dbReference type="Proteomes" id="UP000070188"/>
    </source>
</evidence>
<evidence type="ECO:0000256" key="6">
    <source>
        <dbReference type="ARBA" id="ARBA00037908"/>
    </source>
</evidence>
<dbReference type="PANTHER" id="PTHR43401">
    <property type="entry name" value="L-THREONINE 3-DEHYDROGENASE"/>
    <property type="match status" value="1"/>
</dbReference>
<proteinExistence type="inferred from homology"/>
<dbReference type="InterPro" id="IPR050129">
    <property type="entry name" value="Zn_alcohol_dh"/>
</dbReference>
<dbReference type="EC" id="1.1.1.329" evidence="8"/>
<feature type="domain" description="Enoyl reductase (ER)" evidence="12">
    <location>
        <begin position="14"/>
        <end position="339"/>
    </location>
</feature>
<dbReference type="Pfam" id="PF00107">
    <property type="entry name" value="ADH_zinc_N"/>
    <property type="match status" value="1"/>
</dbReference>
<comment type="catalytic activity">
    <reaction evidence="10">
        <text>2-deoxy-scyllo-inosamine + NAD(+) = 3-amino-2,3-dideoxy-scyllo-inosose + NADH + H(+)</text>
        <dbReference type="Rhea" id="RHEA:33883"/>
        <dbReference type="ChEBI" id="CHEBI:15378"/>
        <dbReference type="ChEBI" id="CHEBI:57540"/>
        <dbReference type="ChEBI" id="CHEBI:57945"/>
        <dbReference type="ChEBI" id="CHEBI:65002"/>
        <dbReference type="ChEBI" id="CHEBI:65003"/>
        <dbReference type="EC" id="1.1.1.329"/>
    </reaction>
</comment>
<dbReference type="InterPro" id="IPR036291">
    <property type="entry name" value="NAD(P)-bd_dom_sf"/>
</dbReference>
<sequence length="345" mass="35405">MTWPRGRMRAAVVAAPGRVELAELPIPEPLPGHALVRVDHVGVCGTDLELLHGTAAYVRDGRVRFPHVFGHEWSGTVVAAEGDPDGPAPGDRVVGQTMLACRSCANCQRGRRNLCLRLREVGLYGQQGAAAEYIRMPVDSLATLPPEVTSLDATLVEPAVTVVAALGTAGVGVGDRVAVVGTGTIGLLAVQLAARSGGHVHAVGVDPAGLELAAALGAETTYQPGAAPPDAYDVVVEASGAAAGFATALRLAATGGRVAAVGVPTEPVTGFDAGDLVLRGVTVYGIRHGLDHYGTTIRLLAEGALEAKPLIHAVLPLERAAEAFHLLEHGRNGAPKIILSLREGA</sequence>
<dbReference type="STRING" id="1469144.LI90_2168"/>
<dbReference type="SUPFAM" id="SSF50129">
    <property type="entry name" value="GroES-like"/>
    <property type="match status" value="1"/>
</dbReference>
<keyword evidence="4" id="KW-0560">Oxidoreductase</keyword>
<dbReference type="GO" id="GO:0016491">
    <property type="term" value="F:oxidoreductase activity"/>
    <property type="evidence" value="ECO:0007669"/>
    <property type="project" value="UniProtKB-KW"/>
</dbReference>
<evidence type="ECO:0000256" key="9">
    <source>
        <dbReference type="ARBA" id="ARBA00039387"/>
    </source>
</evidence>